<feature type="compositionally biased region" description="Low complexity" evidence="1">
    <location>
        <begin position="891"/>
        <end position="913"/>
    </location>
</feature>
<feature type="compositionally biased region" description="Basic residues" evidence="1">
    <location>
        <begin position="325"/>
        <end position="335"/>
    </location>
</feature>
<keyword evidence="2" id="KW-1185">Reference proteome</keyword>
<feature type="region of interest" description="Disordered" evidence="1">
    <location>
        <begin position="788"/>
        <end position="842"/>
    </location>
</feature>
<dbReference type="InParanoid" id="A0A6J2XZ10"/>
<feature type="region of interest" description="Disordered" evidence="1">
    <location>
        <begin position="891"/>
        <end position="955"/>
    </location>
</feature>
<reference evidence="3" key="1">
    <citation type="submission" date="2025-08" db="UniProtKB">
        <authorList>
            <consortium name="RefSeq"/>
        </authorList>
    </citation>
    <scope>IDENTIFICATION</scope>
    <source>
        <tissue evidence="3">Gonads</tissue>
    </source>
</reference>
<evidence type="ECO:0000313" key="3">
    <source>
        <dbReference type="RefSeq" id="XP_030756743.1"/>
    </source>
</evidence>
<sequence length="1390" mass="159340">MEQNSTCIVKIPLTKPIKQFLETFQSFNQPNRLIPKENLSSHVQKDSGSLGETLTDMYDLEEQLDYEPPSFNQDEDAFSDQDILSPERHITINNKSDYTPSIASFRDNMTYCSSHINPHGSFRSNYGQYAPNTGRRYIDSSDEDDFTDYELNDDDQLDSGIKHSEESLLNGGSVGDYDMECSESQGASYFEDIDDVNNHIDGDSGLPEISNHQHSPNYTEEPCQPEPNVACTKVDTEKVPEKKSSKNFSITLAGNSRLLSIKKKQFKKWTTPIRSFLKDNVIRLTSRDSWVEYVPRVDSGSDISSTSSSQPSSKVNSTNSMFKLPLKRPPTRQKTNKNLSVSVDLQLNKTKVTSVGDLGEVPRQSPREDDLDSVISLQASTIGIDKEQESIFKCKDEPISASGSVMGTEIVKINRLNDWLQKTQSGSTSPKNINYNDVPNIFKRLCFNFFFTNSCNKNWCKNTHSLKSPTCRLNKMGDLSNEELKKAYGFAQTYPSFFGKVYKFFTEEFAKRDMKNELVHLVSIIFDEILEIDKTEGVSTVLECLEKTDLGSFQESVDYLLLEIGIKQYPLLGSTIFEVICNRDMAPCWPIIRKLVIAGEKLTVKLGKKFLVQLMRMPVDYELCKKVNQLITKYRFINMDEMPSDIVNPFLQLFTEDDPNKELNDMRKNRDTAMERETRWGPVEEVSFPEMTRPALSNNLETPFQENMNREREFNDMRNNWDTAKEPATGWGPVEEVLFPQVTRPATSNQLQTTIQKNLNKEWSLFEAGGFENNEPEQPMIIPTDFSVPPPNFGNLQERNATASTHTENSSRSNFSESGSDYSLDSPYPHPPHGPHFPTKRSYKREGLQYDPTNDYVSAQRKHKFTISIDQNQRRTAQVQDANQVVAANVQENGPTENRGNEGRGNNLANGRGVQTFDQLRVQKRNAVEIEPVNGPGTSNASGSSRRDVIRQDSKLPEHPVFGKIPLNKRYQFNVSLHNLYLEQISQVDINEEDVYILKNSIRNADGRTFLDLVYRYKSPSTVQNFISMTLAHLRAMRQTMARVFFALLRDIETRVHDIFADINLRVILEVIAMNFLFELDAHSLVQAYTDLLLKFRNWDSLVTSRLFINKNVSLMGRYLFIAKLLQYTKPELTYEILVCPTFHLLEHCDKWPRAPVGPVPGLPDSDLQARNNILTEFFKKSYLLNSLVVIQLYKRALTKGIWEFDVQRFVNDMVLDLINRKRVSGLKQVLNEIDLFFNYLAKNTLRGFLVSIANATSITNIFMFFEKCVDKGIYPKMFHEESMQHKIDIKTNMLDYEIEIIIRYYFGKLCELRNLPPGSETIKFCIGLPGNVENNNLQMLESCRSLQCINGVVRTFLRHFFSLKAISTIPTMVEIEKEELIRYLDRARK</sequence>
<proteinExistence type="predicted"/>
<evidence type="ECO:0000256" key="1">
    <source>
        <dbReference type="SAM" id="MobiDB-lite"/>
    </source>
</evidence>
<name>A0A6J2XZ10_SITOR</name>
<feature type="compositionally biased region" description="Low complexity" evidence="1">
    <location>
        <begin position="300"/>
        <end position="320"/>
    </location>
</feature>
<feature type="compositionally biased region" description="Polar residues" evidence="1">
    <location>
        <begin position="794"/>
        <end position="807"/>
    </location>
</feature>
<feature type="region of interest" description="Disordered" evidence="1">
    <location>
        <begin position="297"/>
        <end position="336"/>
    </location>
</feature>
<protein>
    <submittedName>
        <fullName evidence="3">Uncharacterized protein LOC115882684 isoform X1</fullName>
    </submittedName>
</protein>
<feature type="compositionally biased region" description="Low complexity" evidence="1">
    <location>
        <begin position="808"/>
        <end position="820"/>
    </location>
</feature>
<feature type="compositionally biased region" description="Basic and acidic residues" evidence="1">
    <location>
        <begin position="945"/>
        <end position="955"/>
    </location>
</feature>
<organism evidence="2 3">
    <name type="scientific">Sitophilus oryzae</name>
    <name type="common">Rice weevil</name>
    <name type="synonym">Curculio oryzae</name>
    <dbReference type="NCBI Taxonomy" id="7048"/>
    <lineage>
        <taxon>Eukaryota</taxon>
        <taxon>Metazoa</taxon>
        <taxon>Ecdysozoa</taxon>
        <taxon>Arthropoda</taxon>
        <taxon>Hexapoda</taxon>
        <taxon>Insecta</taxon>
        <taxon>Pterygota</taxon>
        <taxon>Neoptera</taxon>
        <taxon>Endopterygota</taxon>
        <taxon>Coleoptera</taxon>
        <taxon>Polyphaga</taxon>
        <taxon>Cucujiformia</taxon>
        <taxon>Curculionidae</taxon>
        <taxon>Dryophthorinae</taxon>
        <taxon>Sitophilus</taxon>
    </lineage>
</organism>
<dbReference type="Proteomes" id="UP000504635">
    <property type="component" value="Unplaced"/>
</dbReference>
<evidence type="ECO:0000313" key="2">
    <source>
        <dbReference type="Proteomes" id="UP000504635"/>
    </source>
</evidence>
<dbReference type="KEGG" id="soy:115882684"/>
<feature type="region of interest" description="Disordered" evidence="1">
    <location>
        <begin position="195"/>
        <end position="227"/>
    </location>
</feature>
<gene>
    <name evidence="3" type="primary">LOC115882684</name>
</gene>
<accession>A0A6J2XZ10</accession>
<dbReference type="OrthoDB" id="6772379at2759"/>
<dbReference type="GeneID" id="115882684"/>
<dbReference type="RefSeq" id="XP_030756743.1">
    <property type="nucleotide sequence ID" value="XM_030900883.1"/>
</dbReference>